<organism evidence="1 2">
    <name type="scientific">Parabacteroides johnsonii DSM 18315</name>
    <dbReference type="NCBI Taxonomy" id="537006"/>
    <lineage>
        <taxon>Bacteria</taxon>
        <taxon>Pseudomonadati</taxon>
        <taxon>Bacteroidota</taxon>
        <taxon>Bacteroidia</taxon>
        <taxon>Bacteroidales</taxon>
        <taxon>Tannerellaceae</taxon>
        <taxon>Parabacteroides</taxon>
    </lineage>
</organism>
<dbReference type="EMBL" id="ABYH01000378">
    <property type="protein sequence ID" value="EEC94968.1"/>
    <property type="molecule type" value="Genomic_DNA"/>
</dbReference>
<evidence type="ECO:0000313" key="2">
    <source>
        <dbReference type="Proteomes" id="UP000005510"/>
    </source>
</evidence>
<name>B7BF06_9BACT</name>
<dbReference type="STRING" id="537006.PRABACTJOHN_03635"/>
<evidence type="ECO:0000313" key="1">
    <source>
        <dbReference type="EMBL" id="EEC94968.1"/>
    </source>
</evidence>
<dbReference type="Proteomes" id="UP000005510">
    <property type="component" value="Unassembled WGS sequence"/>
</dbReference>
<proteinExistence type="predicted"/>
<reference evidence="1 2" key="2">
    <citation type="submission" date="2008-10" db="EMBL/GenBank/DDBJ databases">
        <authorList>
            <person name="Fulton L."/>
            <person name="Clifton S."/>
            <person name="Fulton B."/>
            <person name="Xu J."/>
            <person name="Minx P."/>
            <person name="Pepin K.H."/>
            <person name="Johnson M."/>
            <person name="Bhonagiri V."/>
            <person name="Nash W.E."/>
            <person name="Mardis E.R."/>
            <person name="Wilson R.K."/>
        </authorList>
    </citation>
    <scope>NUCLEOTIDE SEQUENCE [LARGE SCALE GENOMIC DNA]</scope>
    <source>
        <strain evidence="1 2">DSM 18315</strain>
    </source>
</reference>
<gene>
    <name evidence="1" type="ORF">PRABACTJOHN_03635</name>
</gene>
<accession>B7BF06</accession>
<reference evidence="1 2" key="1">
    <citation type="submission" date="2008-10" db="EMBL/GenBank/DDBJ databases">
        <title>Draft genome sequence of Parabacteroides johnsonii (DSM 18315).</title>
        <authorList>
            <person name="Sudarsanam P."/>
            <person name="Ley R."/>
            <person name="Guruge J."/>
            <person name="Turnbaugh P.J."/>
            <person name="Mahowald M."/>
            <person name="Liep D."/>
            <person name="Gordon J."/>
        </authorList>
    </citation>
    <scope>NUCLEOTIDE SEQUENCE [LARGE SCALE GENOMIC DNA]</scope>
    <source>
        <strain evidence="1 2">DSM 18315</strain>
    </source>
</reference>
<comment type="caution">
    <text evidence="1">The sequence shown here is derived from an EMBL/GenBank/DDBJ whole genome shotgun (WGS) entry which is preliminary data.</text>
</comment>
<sequence length="40" mass="4592">MFFSSLRSEAIRLLPSGFDFYVHSEIAFKENQTRNLGGIL</sequence>
<dbReference type="HOGENOM" id="CLU_3293697_0_0_10"/>
<protein>
    <submittedName>
        <fullName evidence="1">Uncharacterized protein</fullName>
    </submittedName>
</protein>
<dbReference type="AlphaFoldDB" id="B7BF06"/>